<protein>
    <recommendedName>
        <fullName evidence="1">Exocyst complex component Sec8</fullName>
    </recommendedName>
</protein>
<dbReference type="GO" id="GO:0000145">
    <property type="term" value="C:exocyst"/>
    <property type="evidence" value="ECO:0007669"/>
    <property type="project" value="UniProtKB-UniRule"/>
</dbReference>
<dbReference type="GO" id="GO:0006893">
    <property type="term" value="P:Golgi to plasma membrane transport"/>
    <property type="evidence" value="ECO:0007669"/>
    <property type="project" value="TreeGrafter"/>
</dbReference>
<keyword evidence="1" id="KW-0813">Transport</keyword>
<dbReference type="PANTHER" id="PTHR14146:SF0">
    <property type="entry name" value="EXOCYST COMPLEX COMPONENT 4"/>
    <property type="match status" value="1"/>
</dbReference>
<keyword evidence="1" id="KW-0268">Exocytosis</keyword>
<reference evidence="2" key="1">
    <citation type="submission" date="2015-11" db="EMBL/GenBank/DDBJ databases">
        <title>De novo transcriptome assembly of four potential Pierce s Disease insect vectors from Arizona vineyards.</title>
        <authorList>
            <person name="Tassone E.E."/>
        </authorList>
    </citation>
    <scope>NUCLEOTIDE SEQUENCE</scope>
</reference>
<gene>
    <name evidence="2" type="ORF">g.22917</name>
</gene>
<evidence type="ECO:0000313" key="2">
    <source>
        <dbReference type="EMBL" id="JAS86511.1"/>
    </source>
</evidence>
<dbReference type="GO" id="GO:0045202">
    <property type="term" value="C:synapse"/>
    <property type="evidence" value="ECO:0007669"/>
    <property type="project" value="TreeGrafter"/>
</dbReference>
<comment type="function">
    <text evidence="1">Component of the exocyst complex involved in the docking of exocytic vesicles with fusion sites on the plasma membrane.</text>
</comment>
<dbReference type="GO" id="GO:0006612">
    <property type="term" value="P:protein targeting to membrane"/>
    <property type="evidence" value="ECO:0007669"/>
    <property type="project" value="UniProtKB-UniRule"/>
</dbReference>
<organism evidence="2">
    <name type="scientific">Homalodisca liturata</name>
    <dbReference type="NCBI Taxonomy" id="320908"/>
    <lineage>
        <taxon>Eukaryota</taxon>
        <taxon>Metazoa</taxon>
        <taxon>Ecdysozoa</taxon>
        <taxon>Arthropoda</taxon>
        <taxon>Hexapoda</taxon>
        <taxon>Insecta</taxon>
        <taxon>Pterygota</taxon>
        <taxon>Neoptera</taxon>
        <taxon>Paraneoptera</taxon>
        <taxon>Hemiptera</taxon>
        <taxon>Auchenorrhyncha</taxon>
        <taxon>Membracoidea</taxon>
        <taxon>Cicadellidae</taxon>
        <taxon>Cicadellinae</taxon>
        <taxon>Proconiini</taxon>
        <taxon>Homalodisca</taxon>
    </lineage>
</organism>
<dbReference type="GO" id="GO:0007268">
    <property type="term" value="P:chemical synaptic transmission"/>
    <property type="evidence" value="ECO:0007669"/>
    <property type="project" value="TreeGrafter"/>
</dbReference>
<proteinExistence type="inferred from homology"/>
<dbReference type="GO" id="GO:0090522">
    <property type="term" value="P:vesicle tethering involved in exocytosis"/>
    <property type="evidence" value="ECO:0007669"/>
    <property type="project" value="UniProtKB-UniRule"/>
</dbReference>
<evidence type="ECO:0000256" key="1">
    <source>
        <dbReference type="RuleBase" id="RU367079"/>
    </source>
</evidence>
<sequence length="249" mass="28387">MEWFSWRIVQFTSQLQRTRSSQQHQSSGNIPSISVTNADGIPAVPEGTVIALENLAHEFEELANTCLLVLHLEVRVQCFYYLLPRGSSRFNTNSQDPDPKVMELSRVLTSIDEAMTSSLQPRKSKYVFEGLGHLIAKILMSSSQFLDTIDESGIHRMCRNIFTMQQTLTNITMAREVALDHANHYFQLFYLTPEDILNRVLETGPEFSELEYMNAFQLIHRSQPQTDPSAIQRHLQRLSDILGEVGVTV</sequence>
<accession>A0A1B6IHW9</accession>
<dbReference type="GO" id="GO:0015031">
    <property type="term" value="P:protein transport"/>
    <property type="evidence" value="ECO:0007669"/>
    <property type="project" value="UniProtKB-KW"/>
</dbReference>
<comment type="similarity">
    <text evidence="1">Belongs to the SEC8 family.</text>
</comment>
<dbReference type="GO" id="GO:0032584">
    <property type="term" value="C:growth cone membrane"/>
    <property type="evidence" value="ECO:0007669"/>
    <property type="project" value="TreeGrafter"/>
</dbReference>
<dbReference type="InterPro" id="IPR039682">
    <property type="entry name" value="Sec8/EXOC4"/>
</dbReference>
<name>A0A1B6IHW9_9HEMI</name>
<keyword evidence="1" id="KW-0653">Protein transport</keyword>
<dbReference type="PANTHER" id="PTHR14146">
    <property type="entry name" value="EXOCYST COMPLEX COMPONENT 4"/>
    <property type="match status" value="1"/>
</dbReference>
<dbReference type="EMBL" id="GECU01021195">
    <property type="protein sequence ID" value="JAS86511.1"/>
    <property type="molecule type" value="Transcribed_RNA"/>
</dbReference>
<dbReference type="AlphaFoldDB" id="A0A1B6IHW9"/>